<protein>
    <submittedName>
        <fullName evidence="1">Uncharacterized protein</fullName>
    </submittedName>
</protein>
<proteinExistence type="predicted"/>
<reference evidence="1" key="1">
    <citation type="submission" date="2018-05" db="EMBL/GenBank/DDBJ databases">
        <authorList>
            <person name="Lanie J.A."/>
            <person name="Ng W.-L."/>
            <person name="Kazmierczak K.M."/>
            <person name="Andrzejewski T.M."/>
            <person name="Davidsen T.M."/>
            <person name="Wayne K.J."/>
            <person name="Tettelin H."/>
            <person name="Glass J.I."/>
            <person name="Rusch D."/>
            <person name="Podicherti R."/>
            <person name="Tsui H.-C.T."/>
            <person name="Winkler M.E."/>
        </authorList>
    </citation>
    <scope>NUCLEOTIDE SEQUENCE</scope>
</reference>
<dbReference type="AlphaFoldDB" id="A0A381RCK0"/>
<name>A0A381RCK0_9ZZZZ</name>
<evidence type="ECO:0000313" key="1">
    <source>
        <dbReference type="EMBL" id="SUZ88619.1"/>
    </source>
</evidence>
<dbReference type="EMBL" id="UINC01001779">
    <property type="protein sequence ID" value="SUZ88619.1"/>
    <property type="molecule type" value="Genomic_DNA"/>
</dbReference>
<gene>
    <name evidence="1" type="ORF">METZ01_LOCUS41473</name>
</gene>
<organism evidence="1">
    <name type="scientific">marine metagenome</name>
    <dbReference type="NCBI Taxonomy" id="408172"/>
    <lineage>
        <taxon>unclassified sequences</taxon>
        <taxon>metagenomes</taxon>
        <taxon>ecological metagenomes</taxon>
    </lineage>
</organism>
<feature type="non-terminal residue" evidence="1">
    <location>
        <position position="1"/>
    </location>
</feature>
<sequence length="26" mass="2746">VFRKSPANSNAKILLPIPGGPINNMP</sequence>
<accession>A0A381RCK0</accession>